<keyword evidence="2" id="KW-1185">Reference proteome</keyword>
<organism evidence="1 2">
    <name type="scientific">Dyella choica</name>
    <dbReference type="NCBI Taxonomy" id="1927959"/>
    <lineage>
        <taxon>Bacteria</taxon>
        <taxon>Pseudomonadati</taxon>
        <taxon>Pseudomonadota</taxon>
        <taxon>Gammaproteobacteria</taxon>
        <taxon>Lysobacterales</taxon>
        <taxon>Rhodanobacteraceae</taxon>
        <taxon>Dyella</taxon>
    </lineage>
</organism>
<dbReference type="GO" id="GO:0006508">
    <property type="term" value="P:proteolysis"/>
    <property type="evidence" value="ECO:0007669"/>
    <property type="project" value="InterPro"/>
</dbReference>
<gene>
    <name evidence="1" type="ORF">EKH80_03010</name>
</gene>
<name>A0A432M9A7_9GAMM</name>
<proteinExistence type="predicted"/>
<accession>A0A432M9A7</accession>
<dbReference type="Gene3D" id="3.40.50.200">
    <property type="entry name" value="Peptidase S8/S53 domain"/>
    <property type="match status" value="1"/>
</dbReference>
<evidence type="ECO:0000313" key="1">
    <source>
        <dbReference type="EMBL" id="RUL78796.1"/>
    </source>
</evidence>
<sequence>MVGFINLKLYTFGLGSTYHSLLRDVTRGSNPAQSGSGTGFKAVAGFHLVTGWGSPVGTAFINALTTP</sequence>
<reference evidence="1 2" key="1">
    <citation type="submission" date="2018-12" db="EMBL/GenBank/DDBJ databases">
        <title>Dyella dinghuensis sp. nov. DHOA06 and Dyella choica sp. nov. 4M-K27, isolated from forest soil.</title>
        <authorList>
            <person name="Qiu L.-H."/>
            <person name="Gao Z.-H."/>
        </authorList>
    </citation>
    <scope>NUCLEOTIDE SEQUENCE [LARGE SCALE GENOMIC DNA]</scope>
    <source>
        <strain evidence="1 2">4M-K27</strain>
    </source>
</reference>
<dbReference type="GO" id="GO:0004252">
    <property type="term" value="F:serine-type endopeptidase activity"/>
    <property type="evidence" value="ECO:0007669"/>
    <property type="project" value="InterPro"/>
</dbReference>
<protein>
    <submittedName>
        <fullName evidence="1">Uncharacterized protein</fullName>
    </submittedName>
</protein>
<dbReference type="Proteomes" id="UP000274358">
    <property type="component" value="Unassembled WGS sequence"/>
</dbReference>
<dbReference type="InterPro" id="IPR036852">
    <property type="entry name" value="Peptidase_S8/S53_dom_sf"/>
</dbReference>
<dbReference type="EMBL" id="RYYV01000002">
    <property type="protein sequence ID" value="RUL78796.1"/>
    <property type="molecule type" value="Genomic_DNA"/>
</dbReference>
<dbReference type="AlphaFoldDB" id="A0A432M9A7"/>
<dbReference type="RefSeq" id="WP_126683255.1">
    <property type="nucleotide sequence ID" value="NZ_RYYV01000002.1"/>
</dbReference>
<dbReference type="OrthoDB" id="151889at2"/>
<evidence type="ECO:0000313" key="2">
    <source>
        <dbReference type="Proteomes" id="UP000274358"/>
    </source>
</evidence>
<comment type="caution">
    <text evidence="1">The sequence shown here is derived from an EMBL/GenBank/DDBJ whole genome shotgun (WGS) entry which is preliminary data.</text>
</comment>